<proteinExistence type="predicted"/>
<dbReference type="AlphaFoldDB" id="A0A081CKV0"/>
<dbReference type="OrthoDB" id="10433556at2759"/>
<gene>
    <name evidence="1" type="ORF">PAN0_017d5523</name>
</gene>
<organism evidence="1 2">
    <name type="scientific">Pseudozyma antarctica</name>
    <name type="common">Yeast</name>
    <name type="synonym">Candida antarctica</name>
    <dbReference type="NCBI Taxonomy" id="84753"/>
    <lineage>
        <taxon>Eukaryota</taxon>
        <taxon>Fungi</taxon>
        <taxon>Dikarya</taxon>
        <taxon>Basidiomycota</taxon>
        <taxon>Ustilaginomycotina</taxon>
        <taxon>Ustilaginomycetes</taxon>
        <taxon>Ustilaginales</taxon>
        <taxon>Ustilaginaceae</taxon>
        <taxon>Moesziomyces</taxon>
    </lineage>
</organism>
<sequence>MHFPNFIKLFTCFGVIAVAMVQNKAWGANAVPVVQPDPMDRSTVTAWSGQIMGKMNALGSPPSRMDVATVPLGQMRSLADRVRNELRERSSDRHLLYLGPSSRGHMYAFPLTRTEHGLRLATGPSDRYSQMALISVSPRGRGERSIYLHDIVGAWVPNKNIMYQNLMGANAYQYGDAPVTHDLDRLLAGHIHGF</sequence>
<protein>
    <submittedName>
        <fullName evidence="1">Uncharacterized protein</fullName>
    </submittedName>
</protein>
<dbReference type="RefSeq" id="XP_014654583.1">
    <property type="nucleotide sequence ID" value="XM_014799097.1"/>
</dbReference>
<name>A0A081CKV0_PSEA2</name>
<evidence type="ECO:0000313" key="1">
    <source>
        <dbReference type="EMBL" id="GAK67296.1"/>
    </source>
</evidence>
<evidence type="ECO:0000313" key="2">
    <source>
        <dbReference type="Proteomes" id="UP000053758"/>
    </source>
</evidence>
<dbReference type="GeneID" id="26306369"/>
<dbReference type="EMBL" id="DF830084">
    <property type="protein sequence ID" value="GAK67296.1"/>
    <property type="molecule type" value="Genomic_DNA"/>
</dbReference>
<accession>A0A081CKV0</accession>
<reference evidence="2" key="1">
    <citation type="journal article" date="2014" name="Genome Announc.">
        <title>Draft Genome Sequence of the Yeast Pseudozyma antarctica Type Strain JCM10317, a Producer of the Glycolipid Biosurfactants, Mannosylerythritol Lipids.</title>
        <authorList>
            <person name="Saika A."/>
            <person name="Koike H."/>
            <person name="Hori T."/>
            <person name="Fukuoka T."/>
            <person name="Sato S."/>
            <person name="Habe H."/>
            <person name="Kitamoto D."/>
            <person name="Morita T."/>
        </authorList>
    </citation>
    <scope>NUCLEOTIDE SEQUENCE [LARGE SCALE GENOMIC DNA]</scope>
    <source>
        <strain evidence="2">JCM 10317</strain>
    </source>
</reference>
<dbReference type="Proteomes" id="UP000053758">
    <property type="component" value="Unassembled WGS sequence"/>
</dbReference>
<dbReference type="HOGENOM" id="CLU_1402242_0_0_1"/>
<keyword evidence="2" id="KW-1185">Reference proteome</keyword>